<comment type="caution">
    <text evidence="8">The sequence shown here is derived from an EMBL/GenBank/DDBJ whole genome shotgun (WGS) entry which is preliminary data.</text>
</comment>
<dbReference type="PANTHER" id="PTHR46577:SF1">
    <property type="entry name" value="HTH-TYPE TRANSCRIPTIONAL REGULATORY PROTEIN GABR"/>
    <property type="match status" value="1"/>
</dbReference>
<dbReference type="AlphaFoldDB" id="A0A329QA83"/>
<dbReference type="EMBL" id="QMIG01000047">
    <property type="protein sequence ID" value="RAW09305.1"/>
    <property type="molecule type" value="Genomic_DNA"/>
</dbReference>
<dbReference type="GO" id="GO:0003677">
    <property type="term" value="F:DNA binding"/>
    <property type="evidence" value="ECO:0007669"/>
    <property type="project" value="UniProtKB-KW"/>
</dbReference>
<dbReference type="PANTHER" id="PTHR46577">
    <property type="entry name" value="HTH-TYPE TRANSCRIPTIONAL REGULATORY PROTEIN GABR"/>
    <property type="match status" value="1"/>
</dbReference>
<dbReference type="SMART" id="SM00345">
    <property type="entry name" value="HTH_GNTR"/>
    <property type="match status" value="1"/>
</dbReference>
<name>A0A329QA83_9ACTN</name>
<dbReference type="Gene3D" id="1.10.10.10">
    <property type="entry name" value="Winged helix-like DNA-binding domain superfamily/Winged helix DNA-binding domain"/>
    <property type="match status" value="1"/>
</dbReference>
<evidence type="ECO:0000259" key="7">
    <source>
        <dbReference type="PROSITE" id="PS50949"/>
    </source>
</evidence>
<keyword evidence="5" id="KW-0804">Transcription</keyword>
<dbReference type="Pfam" id="PF00155">
    <property type="entry name" value="Aminotran_1_2"/>
    <property type="match status" value="1"/>
</dbReference>
<keyword evidence="8" id="KW-0032">Aminotransferase</keyword>
<keyword evidence="4" id="KW-0238">DNA-binding</keyword>
<evidence type="ECO:0000256" key="6">
    <source>
        <dbReference type="SAM" id="MobiDB-lite"/>
    </source>
</evidence>
<dbReference type="Proteomes" id="UP000250462">
    <property type="component" value="Unassembled WGS sequence"/>
</dbReference>
<gene>
    <name evidence="8" type="ORF">DPM12_21870</name>
</gene>
<evidence type="ECO:0000256" key="3">
    <source>
        <dbReference type="ARBA" id="ARBA00023015"/>
    </source>
</evidence>
<dbReference type="InterPro" id="IPR004839">
    <property type="entry name" value="Aminotransferase_I/II_large"/>
</dbReference>
<dbReference type="InterPro" id="IPR036390">
    <property type="entry name" value="WH_DNA-bd_sf"/>
</dbReference>
<comment type="similarity">
    <text evidence="1">In the C-terminal section; belongs to the class-I pyridoxal-phosphate-dependent aminotransferase family.</text>
</comment>
<dbReference type="Pfam" id="PF00392">
    <property type="entry name" value="GntR"/>
    <property type="match status" value="1"/>
</dbReference>
<dbReference type="CDD" id="cd00609">
    <property type="entry name" value="AAT_like"/>
    <property type="match status" value="1"/>
</dbReference>
<feature type="domain" description="HTH gntR-type" evidence="7">
    <location>
        <begin position="19"/>
        <end position="87"/>
    </location>
</feature>
<protein>
    <submittedName>
        <fullName evidence="8">PLP-dependent aminotransferase family protein</fullName>
    </submittedName>
</protein>
<keyword evidence="2" id="KW-0663">Pyridoxal phosphate</keyword>
<dbReference type="CDD" id="cd07377">
    <property type="entry name" value="WHTH_GntR"/>
    <property type="match status" value="1"/>
</dbReference>
<dbReference type="InterPro" id="IPR015424">
    <property type="entry name" value="PyrdxlP-dep_Trfase"/>
</dbReference>
<evidence type="ECO:0000313" key="9">
    <source>
        <dbReference type="Proteomes" id="UP000250462"/>
    </source>
</evidence>
<dbReference type="GO" id="GO:0008483">
    <property type="term" value="F:transaminase activity"/>
    <property type="evidence" value="ECO:0007669"/>
    <property type="project" value="UniProtKB-KW"/>
</dbReference>
<dbReference type="InterPro" id="IPR015421">
    <property type="entry name" value="PyrdxlP-dep_Trfase_major"/>
</dbReference>
<keyword evidence="3" id="KW-0805">Transcription regulation</keyword>
<dbReference type="GO" id="GO:0003700">
    <property type="term" value="F:DNA-binding transcription factor activity"/>
    <property type="evidence" value="ECO:0007669"/>
    <property type="project" value="InterPro"/>
</dbReference>
<dbReference type="InterPro" id="IPR000524">
    <property type="entry name" value="Tscrpt_reg_HTH_GntR"/>
</dbReference>
<organism evidence="8 9">
    <name type="scientific">Phytoactinopolyspora halophila</name>
    <dbReference type="NCBI Taxonomy" id="1981511"/>
    <lineage>
        <taxon>Bacteria</taxon>
        <taxon>Bacillati</taxon>
        <taxon>Actinomycetota</taxon>
        <taxon>Actinomycetes</taxon>
        <taxon>Jiangellales</taxon>
        <taxon>Jiangellaceae</taxon>
        <taxon>Phytoactinopolyspora</taxon>
    </lineage>
</organism>
<dbReference type="Gene3D" id="3.40.640.10">
    <property type="entry name" value="Type I PLP-dependent aspartate aminotransferase-like (Major domain)"/>
    <property type="match status" value="1"/>
</dbReference>
<dbReference type="OrthoDB" id="5415143at2"/>
<dbReference type="SUPFAM" id="SSF53383">
    <property type="entry name" value="PLP-dependent transferases"/>
    <property type="match status" value="1"/>
</dbReference>
<evidence type="ECO:0000256" key="2">
    <source>
        <dbReference type="ARBA" id="ARBA00022898"/>
    </source>
</evidence>
<evidence type="ECO:0000256" key="1">
    <source>
        <dbReference type="ARBA" id="ARBA00005384"/>
    </source>
</evidence>
<sequence length="509" mass="53457">MPLSIMTDVPIILDRAAPTPLSRQVADQLRGAAAQGIVSAGDRLPSTRELAAGLGVSRTVTAAAYEQLYSEGWIVARHGSGTFVATAPSSAIPPSLRESSTLESPPGSPPTGNLPPESRAPRSGPVPARGAPDRSGEPDVDIDLGPGVPWVAGLPAHVWRRAWRRAADAPPDRHPRRAGLLAYRSVVEEHLLRHRGLAVEGSTVLATSGTTAAVGELATTVLRPGDTVAVEEPGYARVVAAFRVAGLNVRPMPVDRDGLVVEALPEGVQAVYCTPAHQYPLGARLPANRRVALVEWARQRGVWIIEDDYDGELRHDVAPLPVLASVGSDVVVHLGTTSKIVSPTLGVGWMVAPPAVADAILERRLMAGASPAPAGQQVLVALAESGDLARHLRRVRRELTARRELVVRMLEESGHKVMGDRAGAHVAVPLGDVELESRIVDVARENGVGIDSLSRCCSDSPEVAGVTLGYGGPAERAELERGVRALLAAVQAGLGSDSPRLLHGDGGDR</sequence>
<evidence type="ECO:0000313" key="8">
    <source>
        <dbReference type="EMBL" id="RAW09305.1"/>
    </source>
</evidence>
<evidence type="ECO:0000256" key="5">
    <source>
        <dbReference type="ARBA" id="ARBA00023163"/>
    </source>
</evidence>
<dbReference type="InterPro" id="IPR036388">
    <property type="entry name" value="WH-like_DNA-bd_sf"/>
</dbReference>
<feature type="region of interest" description="Disordered" evidence="6">
    <location>
        <begin position="88"/>
        <end position="144"/>
    </location>
</feature>
<dbReference type="PRINTS" id="PR00035">
    <property type="entry name" value="HTHGNTR"/>
</dbReference>
<keyword evidence="8" id="KW-0808">Transferase</keyword>
<reference evidence="8 9" key="1">
    <citation type="submission" date="2018-06" db="EMBL/GenBank/DDBJ databases">
        <title>Phytoactinopolyspora halophila sp. nov., a novel halophilic actinomycete isolated from a saline soil in China.</title>
        <authorList>
            <person name="Tang S.-K."/>
        </authorList>
    </citation>
    <scope>NUCLEOTIDE SEQUENCE [LARGE SCALE GENOMIC DNA]</scope>
    <source>
        <strain evidence="8 9">YIM 96934</strain>
    </source>
</reference>
<proteinExistence type="inferred from homology"/>
<dbReference type="PROSITE" id="PS50949">
    <property type="entry name" value="HTH_GNTR"/>
    <property type="match status" value="1"/>
</dbReference>
<dbReference type="InterPro" id="IPR051446">
    <property type="entry name" value="HTH_trans_reg/aminotransferase"/>
</dbReference>
<keyword evidence="9" id="KW-1185">Reference proteome</keyword>
<dbReference type="SUPFAM" id="SSF46785">
    <property type="entry name" value="Winged helix' DNA-binding domain"/>
    <property type="match status" value="1"/>
</dbReference>
<dbReference type="GO" id="GO:0030170">
    <property type="term" value="F:pyridoxal phosphate binding"/>
    <property type="evidence" value="ECO:0007669"/>
    <property type="project" value="InterPro"/>
</dbReference>
<accession>A0A329QA83</accession>
<evidence type="ECO:0000256" key="4">
    <source>
        <dbReference type="ARBA" id="ARBA00023125"/>
    </source>
</evidence>